<keyword evidence="1" id="KW-0863">Zinc-finger</keyword>
<feature type="coiled-coil region" evidence="2">
    <location>
        <begin position="39"/>
        <end position="66"/>
    </location>
</feature>
<gene>
    <name evidence="4" type="ORF">MCOR_21644</name>
</gene>
<name>A0A6J8BV31_MYTCO</name>
<dbReference type="InterPro" id="IPR000315">
    <property type="entry name" value="Znf_B-box"/>
</dbReference>
<evidence type="ECO:0000259" key="3">
    <source>
        <dbReference type="PROSITE" id="PS50119"/>
    </source>
</evidence>
<dbReference type="OrthoDB" id="6195425at2759"/>
<organism evidence="4 5">
    <name type="scientific">Mytilus coruscus</name>
    <name type="common">Sea mussel</name>
    <dbReference type="NCBI Taxonomy" id="42192"/>
    <lineage>
        <taxon>Eukaryota</taxon>
        <taxon>Metazoa</taxon>
        <taxon>Spiralia</taxon>
        <taxon>Lophotrochozoa</taxon>
        <taxon>Mollusca</taxon>
        <taxon>Bivalvia</taxon>
        <taxon>Autobranchia</taxon>
        <taxon>Pteriomorphia</taxon>
        <taxon>Mytilida</taxon>
        <taxon>Mytiloidea</taxon>
        <taxon>Mytilidae</taxon>
        <taxon>Mytilinae</taxon>
        <taxon>Mytilus</taxon>
    </lineage>
</organism>
<keyword evidence="1" id="KW-0479">Metal-binding</keyword>
<keyword evidence="1" id="KW-0862">Zinc</keyword>
<accession>A0A6J8BV31</accession>
<reference evidence="4 5" key="1">
    <citation type="submission" date="2020-06" db="EMBL/GenBank/DDBJ databases">
        <authorList>
            <person name="Li R."/>
            <person name="Bekaert M."/>
        </authorList>
    </citation>
    <scope>NUCLEOTIDE SEQUENCE [LARGE SCALE GENOMIC DNA]</scope>
    <source>
        <strain evidence="5">wild</strain>
    </source>
</reference>
<evidence type="ECO:0000313" key="5">
    <source>
        <dbReference type="Proteomes" id="UP000507470"/>
    </source>
</evidence>
<dbReference type="GO" id="GO:0008270">
    <property type="term" value="F:zinc ion binding"/>
    <property type="evidence" value="ECO:0007669"/>
    <property type="project" value="UniProtKB-KW"/>
</dbReference>
<sequence>MAQVSDQKCSLCDENNGAYYCYECQHALCTVCRKRNDIIDVVIEERQKAKENIEKLKLKTETLSSLQEKIRREHIENLHVESKTCIGHIESVSKNLQEYITAKGSIKTSEVEDNKTTENQKFEAFLKNTDLIQKRYVHILSELENLLLEKHDITFYSGYRSLQSDIQTLVSIPAEPLFAKVPIFEDEFLFKEVMYYMESKMKKSLCPICPIQKKEIEDLQAKYNICKETSQSLNQKCSVQKKQIEDLQSEYNICKKTFHRDLEAKDDEIPKLSEDIKSLKREKNTMQSTYVTTCVTNFINVEALKGIL</sequence>
<feature type="domain" description="B box-type" evidence="3">
    <location>
        <begin position="4"/>
        <end position="33"/>
    </location>
</feature>
<keyword evidence="2" id="KW-0175">Coiled coil</keyword>
<evidence type="ECO:0000256" key="1">
    <source>
        <dbReference type="PROSITE-ProRule" id="PRU00024"/>
    </source>
</evidence>
<dbReference type="AlphaFoldDB" id="A0A6J8BV31"/>
<evidence type="ECO:0000313" key="4">
    <source>
        <dbReference type="EMBL" id="CAC5386177.1"/>
    </source>
</evidence>
<dbReference type="EMBL" id="CACVKT020003843">
    <property type="protein sequence ID" value="CAC5386177.1"/>
    <property type="molecule type" value="Genomic_DNA"/>
</dbReference>
<feature type="coiled-coil region" evidence="2">
    <location>
        <begin position="216"/>
        <end position="289"/>
    </location>
</feature>
<keyword evidence="5" id="KW-1185">Reference proteome</keyword>
<dbReference type="CDD" id="cd19757">
    <property type="entry name" value="Bbox1"/>
    <property type="match status" value="1"/>
</dbReference>
<dbReference type="Proteomes" id="UP000507470">
    <property type="component" value="Unassembled WGS sequence"/>
</dbReference>
<proteinExistence type="predicted"/>
<dbReference type="PROSITE" id="PS50119">
    <property type="entry name" value="ZF_BBOX"/>
    <property type="match status" value="1"/>
</dbReference>
<evidence type="ECO:0000256" key="2">
    <source>
        <dbReference type="SAM" id="Coils"/>
    </source>
</evidence>
<protein>
    <recommendedName>
        <fullName evidence="3">B box-type domain-containing protein</fullName>
    </recommendedName>
</protein>